<proteinExistence type="predicted"/>
<dbReference type="OrthoDB" id="3535508at2"/>
<protein>
    <submittedName>
        <fullName evidence="1">Uncharacterized protein</fullName>
    </submittedName>
</protein>
<evidence type="ECO:0000313" key="2">
    <source>
        <dbReference type="Proteomes" id="UP000199361"/>
    </source>
</evidence>
<gene>
    <name evidence="1" type="ORF">SAMN05421811_102708</name>
</gene>
<dbReference type="AlphaFoldDB" id="A0A1I0DFE5"/>
<evidence type="ECO:0000313" key="1">
    <source>
        <dbReference type="EMBL" id="SET31105.1"/>
    </source>
</evidence>
<name>A0A1I0DFE5_9ACTN</name>
<reference evidence="1 2" key="1">
    <citation type="submission" date="2016-10" db="EMBL/GenBank/DDBJ databases">
        <authorList>
            <person name="de Groot N.N."/>
        </authorList>
    </citation>
    <scope>NUCLEOTIDE SEQUENCE [LARGE SCALE GENOMIC DNA]</scope>
    <source>
        <strain evidence="1 2">CGMCC 4.5598</strain>
    </source>
</reference>
<dbReference type="EMBL" id="FOHX01000002">
    <property type="protein sequence ID" value="SET31105.1"/>
    <property type="molecule type" value="Genomic_DNA"/>
</dbReference>
<accession>A0A1I0DFE5</accession>
<dbReference type="Proteomes" id="UP000199361">
    <property type="component" value="Unassembled WGS sequence"/>
</dbReference>
<keyword evidence="2" id="KW-1185">Reference proteome</keyword>
<sequence length="119" mass="12969">MTASVQGSPAGHLARELAAALGGGGIDSQVFEAQGIALVGIWSVGLVVWCEWSGGEWRFRWSLDDGSGTGRRKYTVCPCAAVEMAVRRIEGLYRERYSRMYGEVRPEVRRPYSGEGGRG</sequence>
<organism evidence="1 2">
    <name type="scientific">Nonomuraea wenchangensis</name>
    <dbReference type="NCBI Taxonomy" id="568860"/>
    <lineage>
        <taxon>Bacteria</taxon>
        <taxon>Bacillati</taxon>
        <taxon>Actinomycetota</taxon>
        <taxon>Actinomycetes</taxon>
        <taxon>Streptosporangiales</taxon>
        <taxon>Streptosporangiaceae</taxon>
        <taxon>Nonomuraea</taxon>
    </lineage>
</organism>
<dbReference type="RefSeq" id="WP_091078664.1">
    <property type="nucleotide sequence ID" value="NZ_FOHX01000002.1"/>
</dbReference>